<proteinExistence type="inferred from homology"/>
<dbReference type="GO" id="GO:0005743">
    <property type="term" value="C:mitochondrial inner membrane"/>
    <property type="evidence" value="ECO:0007669"/>
    <property type="project" value="UniProtKB-SubCell"/>
</dbReference>
<organism evidence="10 11">
    <name type="scientific">Blepharisma stoltei</name>
    <dbReference type="NCBI Taxonomy" id="1481888"/>
    <lineage>
        <taxon>Eukaryota</taxon>
        <taxon>Sar</taxon>
        <taxon>Alveolata</taxon>
        <taxon>Ciliophora</taxon>
        <taxon>Postciliodesmatophora</taxon>
        <taxon>Heterotrichea</taxon>
        <taxon>Heterotrichida</taxon>
        <taxon>Blepharismidae</taxon>
        <taxon>Blepharisma</taxon>
    </lineage>
</organism>
<evidence type="ECO:0000256" key="7">
    <source>
        <dbReference type="ARBA" id="ARBA00023128"/>
    </source>
</evidence>
<evidence type="ECO:0000256" key="4">
    <source>
        <dbReference type="ARBA" id="ARBA00022660"/>
    </source>
</evidence>
<dbReference type="Proteomes" id="UP001162131">
    <property type="component" value="Unassembled WGS sequence"/>
</dbReference>
<keyword evidence="4" id="KW-0679">Respiratory chain</keyword>
<evidence type="ECO:0000313" key="11">
    <source>
        <dbReference type="Proteomes" id="UP001162131"/>
    </source>
</evidence>
<evidence type="ECO:0000256" key="8">
    <source>
        <dbReference type="ARBA" id="ARBA00023136"/>
    </source>
</evidence>
<dbReference type="InterPro" id="IPR023184">
    <property type="entry name" value="Ubol_cytC_Rdtase_hinge_dom"/>
</dbReference>
<feature type="domain" description="Ubiquinol-cytochrome C reductase hinge" evidence="9">
    <location>
        <begin position="22"/>
        <end position="85"/>
    </location>
</feature>
<dbReference type="AlphaFoldDB" id="A0AAU9K9B9"/>
<dbReference type="SUPFAM" id="SSF81531">
    <property type="entry name" value="Non-heme 11 kDa protein of cytochrome bc1 complex (Ubiquinol-cytochrome c reductase)"/>
    <property type="match status" value="1"/>
</dbReference>
<name>A0AAU9K9B9_9CILI</name>
<comment type="subcellular location">
    <subcellularLocation>
        <location evidence="1">Mitochondrion inner membrane</location>
    </subcellularLocation>
</comment>
<keyword evidence="7" id="KW-0496">Mitochondrion</keyword>
<keyword evidence="8" id="KW-0472">Membrane</keyword>
<comment type="caution">
    <text evidence="10">The sequence shown here is derived from an EMBL/GenBank/DDBJ whole genome shotgun (WGS) entry which is preliminary data.</text>
</comment>
<dbReference type="Pfam" id="PF02320">
    <property type="entry name" value="UCR_hinge"/>
    <property type="match status" value="1"/>
</dbReference>
<gene>
    <name evidence="10" type="ORF">BSTOLATCC_MIC49370</name>
</gene>
<dbReference type="InterPro" id="IPR036811">
    <property type="entry name" value="Ubol_cytC_Rdtase_hinge_dom_sf"/>
</dbReference>
<accession>A0AAU9K9B9</accession>
<evidence type="ECO:0000256" key="3">
    <source>
        <dbReference type="ARBA" id="ARBA00022448"/>
    </source>
</evidence>
<keyword evidence="11" id="KW-1185">Reference proteome</keyword>
<evidence type="ECO:0000259" key="9">
    <source>
        <dbReference type="Pfam" id="PF02320"/>
    </source>
</evidence>
<keyword evidence="6" id="KW-0249">Electron transport</keyword>
<evidence type="ECO:0000313" key="10">
    <source>
        <dbReference type="EMBL" id="CAG9329751.1"/>
    </source>
</evidence>
<reference evidence="10" key="1">
    <citation type="submission" date="2021-09" db="EMBL/GenBank/DDBJ databases">
        <authorList>
            <consortium name="AG Swart"/>
            <person name="Singh M."/>
            <person name="Singh A."/>
            <person name="Seah K."/>
            <person name="Emmerich C."/>
        </authorList>
    </citation>
    <scope>NUCLEOTIDE SEQUENCE</scope>
    <source>
        <strain evidence="10">ATCC30299</strain>
    </source>
</reference>
<dbReference type="EMBL" id="CAJZBQ010000048">
    <property type="protein sequence ID" value="CAG9329751.1"/>
    <property type="molecule type" value="Genomic_DNA"/>
</dbReference>
<dbReference type="Gene3D" id="1.10.287.20">
    <property type="entry name" value="Ubiquinol-cytochrome C reductase hinge domain"/>
    <property type="match status" value="1"/>
</dbReference>
<protein>
    <recommendedName>
        <fullName evidence="9">Ubiquinol-cytochrome C reductase hinge domain-containing protein</fullName>
    </recommendedName>
</protein>
<evidence type="ECO:0000256" key="1">
    <source>
        <dbReference type="ARBA" id="ARBA00004273"/>
    </source>
</evidence>
<comment type="similarity">
    <text evidence="2">Belongs to the UQCRH/QCR6 family.</text>
</comment>
<evidence type="ECO:0000256" key="6">
    <source>
        <dbReference type="ARBA" id="ARBA00022982"/>
    </source>
</evidence>
<evidence type="ECO:0000256" key="2">
    <source>
        <dbReference type="ARBA" id="ARBA00006498"/>
    </source>
</evidence>
<keyword evidence="5" id="KW-0999">Mitochondrion inner membrane</keyword>
<evidence type="ECO:0000256" key="5">
    <source>
        <dbReference type="ARBA" id="ARBA00022792"/>
    </source>
</evidence>
<keyword evidence="3" id="KW-0813">Transport</keyword>
<sequence>MADLSEDQLHHKVLETLQKGEDPKPFVLEWCKPKCLDYKAMVERCEAALKIIKGVDSEKKCIFRFRQWVECVENCAQPKIFYHLKDAHNRGKLDSFFDKVWMLRWALLPLYPLLPILLGMKRVNVLEGQPIE</sequence>